<dbReference type="Gene3D" id="3.40.50.300">
    <property type="entry name" value="P-loop containing nucleotide triphosphate hydrolases"/>
    <property type="match status" value="1"/>
</dbReference>
<evidence type="ECO:0000313" key="1">
    <source>
        <dbReference type="EMBL" id="MCQ8771347.1"/>
    </source>
</evidence>
<protein>
    <submittedName>
        <fullName evidence="1">Uncharacterized protein</fullName>
    </submittedName>
</protein>
<dbReference type="InterPro" id="IPR027417">
    <property type="entry name" value="P-loop_NTPase"/>
</dbReference>
<keyword evidence="2" id="KW-1185">Reference proteome</keyword>
<organism evidence="1 2">
    <name type="scientific">Streptomyces telluris</name>
    <dbReference type="NCBI Taxonomy" id="2720021"/>
    <lineage>
        <taxon>Bacteria</taxon>
        <taxon>Bacillati</taxon>
        <taxon>Actinomycetota</taxon>
        <taxon>Actinomycetes</taxon>
        <taxon>Kitasatosporales</taxon>
        <taxon>Streptomycetaceae</taxon>
        <taxon>Streptomyces</taxon>
    </lineage>
</organism>
<proteinExistence type="predicted"/>
<dbReference type="RefSeq" id="WP_256790776.1">
    <property type="nucleotide sequence ID" value="NZ_JAATER010000368.1"/>
</dbReference>
<reference evidence="1" key="1">
    <citation type="submission" date="2022-06" db="EMBL/GenBank/DDBJ databases">
        <title>WGS of actinobacteria.</title>
        <authorList>
            <person name="Thawai C."/>
        </authorList>
    </citation>
    <scope>NUCLEOTIDE SEQUENCE</scope>
    <source>
        <strain evidence="1">AA8</strain>
    </source>
</reference>
<accession>A0A9X2LHD4</accession>
<dbReference type="AlphaFoldDB" id="A0A9X2LHD4"/>
<evidence type="ECO:0000313" key="2">
    <source>
        <dbReference type="Proteomes" id="UP001142374"/>
    </source>
</evidence>
<dbReference type="EMBL" id="JANIID010000013">
    <property type="protein sequence ID" value="MCQ8771347.1"/>
    <property type="molecule type" value="Genomic_DNA"/>
</dbReference>
<name>A0A9X2LHD4_9ACTN</name>
<gene>
    <name evidence="1" type="ORF">NQU55_16470</name>
</gene>
<sequence>MVVRHATRITAAERDVTVVSGTRAVTDWALRYLGRWWQAAEAGAPFTEPLVSADVDENQFAKYVQHLTSRAHRQTVYANAPTLYENGSGGMVTAAQPGDRLGYRVRPGHIRIVGCDEESVALAAARLAREVVRGRLLQEGWSILRASAVVRGDRTILVLGSHGAGKTTCALLLARCGWQLLANDRVFVRPAGDGVRVLPWPSAAAIGLGLLDALDLYDPVREHTLRGERLHPTQDRRVTDALAAGHRTPLWNDNGRELKPQFFPDQLADWLGLALAAEGRASCLLFPRTSPTATAAETHEDRRIGEDDFFTGTTEARYPDIFRILPDQRATVGPALACLARLPRHTLTLGHHVEDNTALLTLVSTVGPKDGVSREA</sequence>
<comment type="caution">
    <text evidence="1">The sequence shown here is derived from an EMBL/GenBank/DDBJ whole genome shotgun (WGS) entry which is preliminary data.</text>
</comment>
<dbReference type="Proteomes" id="UP001142374">
    <property type="component" value="Unassembled WGS sequence"/>
</dbReference>
<dbReference type="SUPFAM" id="SSF53795">
    <property type="entry name" value="PEP carboxykinase-like"/>
    <property type="match status" value="1"/>
</dbReference>